<sequence length="224" mass="26485">MQALCAAFNPNFMRLYLAQCSSYQKVKGSADERYFLVLDFGLARQYVTDEQDGKKMRRPREKALFRGTVRYCSVAMHDRFEQGRVDDLWMLVYMLAELRARLPWHDVDDKVEIGEMKRMISDPELFAKSPVQMLEFLRTVRNTQFYHRPDYEKLFKILDDVMKTAEYKWSDPYHWEPEVKKKKPHSGLVRLSRNKITTPTKESAETPDAPFFTLDDFTSNPIGF</sequence>
<dbReference type="InterPro" id="IPR011009">
    <property type="entry name" value="Kinase-like_dom_sf"/>
</dbReference>
<dbReference type="STRING" id="1561998.A0A1I7TL02"/>
<name>A0A1I7TL02_9PELO</name>
<dbReference type="InterPro" id="IPR050235">
    <property type="entry name" value="CK1_Ser-Thr_kinase"/>
</dbReference>
<feature type="region of interest" description="Disordered" evidence="1">
    <location>
        <begin position="190"/>
        <end position="209"/>
    </location>
</feature>
<dbReference type="AlphaFoldDB" id="A0A1I7TL02"/>
<proteinExistence type="predicted"/>
<dbReference type="Gene3D" id="1.10.510.10">
    <property type="entry name" value="Transferase(Phosphotransferase) domain 1"/>
    <property type="match status" value="1"/>
</dbReference>
<dbReference type="Proteomes" id="UP000095282">
    <property type="component" value="Unplaced"/>
</dbReference>
<evidence type="ECO:0000313" key="3">
    <source>
        <dbReference type="WBParaSite" id="Csp11.Scaffold628.g6956.t1"/>
    </source>
</evidence>
<dbReference type="WBParaSite" id="Csp11.Scaffold628.g6956.t1">
    <property type="protein sequence ID" value="Csp11.Scaffold628.g6956.t1"/>
    <property type="gene ID" value="Csp11.Scaffold628.g6956"/>
</dbReference>
<reference evidence="3" key="1">
    <citation type="submission" date="2016-11" db="UniProtKB">
        <authorList>
            <consortium name="WormBaseParasite"/>
        </authorList>
    </citation>
    <scope>IDENTIFICATION</scope>
</reference>
<protein>
    <submittedName>
        <fullName evidence="3">Protein kinase domain-containing protein</fullName>
    </submittedName>
</protein>
<organism evidence="2 3">
    <name type="scientific">Caenorhabditis tropicalis</name>
    <dbReference type="NCBI Taxonomy" id="1561998"/>
    <lineage>
        <taxon>Eukaryota</taxon>
        <taxon>Metazoa</taxon>
        <taxon>Ecdysozoa</taxon>
        <taxon>Nematoda</taxon>
        <taxon>Chromadorea</taxon>
        <taxon>Rhabditida</taxon>
        <taxon>Rhabditina</taxon>
        <taxon>Rhabditomorpha</taxon>
        <taxon>Rhabditoidea</taxon>
        <taxon>Rhabditidae</taxon>
        <taxon>Peloderinae</taxon>
        <taxon>Caenorhabditis</taxon>
    </lineage>
</organism>
<dbReference type="eggNOG" id="KOG1164">
    <property type="taxonomic scope" value="Eukaryota"/>
</dbReference>
<accession>A0A1I7TL02</accession>
<evidence type="ECO:0000256" key="1">
    <source>
        <dbReference type="SAM" id="MobiDB-lite"/>
    </source>
</evidence>
<evidence type="ECO:0000313" key="2">
    <source>
        <dbReference type="Proteomes" id="UP000095282"/>
    </source>
</evidence>
<keyword evidence="2" id="KW-1185">Reference proteome</keyword>
<dbReference type="SUPFAM" id="SSF56112">
    <property type="entry name" value="Protein kinase-like (PK-like)"/>
    <property type="match status" value="1"/>
</dbReference>
<dbReference type="PANTHER" id="PTHR11909">
    <property type="entry name" value="CASEIN KINASE-RELATED"/>
    <property type="match status" value="1"/>
</dbReference>